<protein>
    <submittedName>
        <fullName evidence="2">Uncharacterized protein</fullName>
    </submittedName>
</protein>
<reference evidence="4" key="2">
    <citation type="journal article" date="2019" name="Int. J. Syst. Evol. Microbiol.">
        <title>The Global Catalogue of Microorganisms (GCM) 10K type strain sequencing project: providing services to taxonomists for standard genome sequencing and annotation.</title>
        <authorList>
            <consortium name="The Broad Institute Genomics Platform"/>
            <consortium name="The Broad Institute Genome Sequencing Center for Infectious Disease"/>
            <person name="Wu L."/>
            <person name="Ma J."/>
        </authorList>
    </citation>
    <scope>NUCLEOTIDE SEQUENCE [LARGE SCALE GENOMIC DNA]</scope>
    <source>
        <strain evidence="4">CGMCC 1.15287</strain>
    </source>
</reference>
<evidence type="ECO:0000313" key="2">
    <source>
        <dbReference type="EMBL" id="MBB4109564.1"/>
    </source>
</evidence>
<dbReference type="RefSeq" id="WP_183766666.1">
    <property type="nucleotide sequence ID" value="NZ_BMHZ01000003.1"/>
</dbReference>
<dbReference type="Proteomes" id="UP000642938">
    <property type="component" value="Unassembled WGS sequence"/>
</dbReference>
<reference evidence="1" key="1">
    <citation type="journal article" date="2014" name="Int. J. Syst. Evol. Microbiol.">
        <title>Complete genome of a new Firmicutes species belonging to the dominant human colonic microbiota ('Ruminococcus bicirculans') reveals two chromosomes and a selective capacity to utilize plant glucans.</title>
        <authorList>
            <consortium name="NISC Comparative Sequencing Program"/>
            <person name="Wegmann U."/>
            <person name="Louis P."/>
            <person name="Goesmann A."/>
            <person name="Henrissat B."/>
            <person name="Duncan S.H."/>
            <person name="Flint H.J."/>
        </authorList>
    </citation>
    <scope>NUCLEOTIDE SEQUENCE</scope>
    <source>
        <strain evidence="1">CGMCC 1.15287</strain>
    </source>
</reference>
<organism evidence="2 3">
    <name type="scientific">Pedobacter zeae</name>
    <dbReference type="NCBI Taxonomy" id="1737356"/>
    <lineage>
        <taxon>Bacteria</taxon>
        <taxon>Pseudomonadati</taxon>
        <taxon>Bacteroidota</taxon>
        <taxon>Sphingobacteriia</taxon>
        <taxon>Sphingobacteriales</taxon>
        <taxon>Sphingobacteriaceae</taxon>
        <taxon>Pedobacter</taxon>
    </lineage>
</organism>
<dbReference type="EMBL" id="BMHZ01000003">
    <property type="protein sequence ID" value="GGH12952.1"/>
    <property type="molecule type" value="Genomic_DNA"/>
</dbReference>
<comment type="caution">
    <text evidence="2">The sequence shown here is derived from an EMBL/GenBank/DDBJ whole genome shotgun (WGS) entry which is preliminary data.</text>
</comment>
<reference evidence="2 3" key="3">
    <citation type="submission" date="2020-08" db="EMBL/GenBank/DDBJ databases">
        <title>Genomic Encyclopedia of Type Strains, Phase IV (KMG-IV): sequencing the most valuable type-strain genomes for metagenomic binning, comparative biology and taxonomic classification.</title>
        <authorList>
            <person name="Goeker M."/>
        </authorList>
    </citation>
    <scope>NUCLEOTIDE SEQUENCE [LARGE SCALE GENOMIC DNA]</scope>
    <source>
        <strain evidence="2 3">DSM 100774</strain>
    </source>
</reference>
<dbReference type="AlphaFoldDB" id="A0A7W6P6E0"/>
<keyword evidence="4" id="KW-1185">Reference proteome</keyword>
<reference evidence="1" key="4">
    <citation type="submission" date="2024-05" db="EMBL/GenBank/DDBJ databases">
        <authorList>
            <person name="Sun Q."/>
            <person name="Zhou Y."/>
        </authorList>
    </citation>
    <scope>NUCLEOTIDE SEQUENCE</scope>
    <source>
        <strain evidence="1">CGMCC 1.15287</strain>
    </source>
</reference>
<sequence>MRCLSILILVVLTIGCNRKENKTIQVAKVRQVTQQDSIEATGLKALTALQAKNYEAFAALFHPTEGVRFSPYGFIDPTHKQVLAKDFLEAIKRNWILTWGHVDGSGEAIKIRVKAYIDQFIYNADYLHAPQKSYDAVIGKGNSIDNLKDAYPQLHFTEYHFKGFDEKYKGLDWTSLRFVFKKYNNSYYLVAVIHDQWTV</sequence>
<dbReference type="EMBL" id="JACIEF010000003">
    <property type="protein sequence ID" value="MBB4109564.1"/>
    <property type="molecule type" value="Genomic_DNA"/>
</dbReference>
<proteinExistence type="predicted"/>
<dbReference type="Proteomes" id="UP000532273">
    <property type="component" value="Unassembled WGS sequence"/>
</dbReference>
<gene>
    <name evidence="1" type="ORF">GCM10007422_33240</name>
    <name evidence="2" type="ORF">GGQ60_003573</name>
</gene>
<evidence type="ECO:0000313" key="3">
    <source>
        <dbReference type="Proteomes" id="UP000532273"/>
    </source>
</evidence>
<accession>A0A7W6P6E0</accession>
<evidence type="ECO:0000313" key="4">
    <source>
        <dbReference type="Proteomes" id="UP000642938"/>
    </source>
</evidence>
<name>A0A7W6P6E0_9SPHI</name>
<dbReference type="PROSITE" id="PS51257">
    <property type="entry name" value="PROKAR_LIPOPROTEIN"/>
    <property type="match status" value="1"/>
</dbReference>
<evidence type="ECO:0000313" key="1">
    <source>
        <dbReference type="EMBL" id="GGH12952.1"/>
    </source>
</evidence>